<dbReference type="RefSeq" id="WP_109975766.1">
    <property type="nucleotide sequence ID" value="NZ_QGHV01000018.1"/>
</dbReference>
<accession>A0ABD6Y7E9</accession>
<sequence length="342" mass="39516">MRNYSDNFRARMNVIGNSSRKRAYNRVQRNFKEFFSDPLNKEDCIIDGIPAQAVFQDQSQSNNKDLSDDKYVIVPNSTKIGVGSYIEWRNSYWLVFTEEVKTIPTHQQVKIKHVNRTLKWLVDKDKKTICNNGKGWGAYVQNQTLYTLGVSFSGEHLPLANAKMSVYIKDTPETRAIKVGTRIFIAGQVYKVEFADYVSRVGLINWLLDENTKNPDKDNYQLEIADYYGPNGDSDNKTEHVFFESESAVNEKEWFIEGEKRVRLGRSYVLKAKRADGKDIDVDEWTIGSLEDIPLYVLEKDKNSFSFRVKDDYRFVGNVVTITAKSNDEYKNIPIKVIKKFG</sequence>
<protein>
    <submittedName>
        <fullName evidence="1">Uncharacterized protein</fullName>
    </submittedName>
</protein>
<evidence type="ECO:0000313" key="2">
    <source>
        <dbReference type="Proteomes" id="UP000245735"/>
    </source>
</evidence>
<comment type="caution">
    <text evidence="1">The sequence shown here is derived from an EMBL/GenBank/DDBJ whole genome shotgun (WGS) entry which is preliminary data.</text>
</comment>
<gene>
    <name evidence="1" type="ORF">DKZ35_04115</name>
</gene>
<organism evidence="1 2">
    <name type="scientific">Limosilactobacillus reuteri</name>
    <name type="common">Lactobacillus reuteri</name>
    <dbReference type="NCBI Taxonomy" id="1598"/>
    <lineage>
        <taxon>Bacteria</taxon>
        <taxon>Bacillati</taxon>
        <taxon>Bacillota</taxon>
        <taxon>Bacilli</taxon>
        <taxon>Lactobacillales</taxon>
        <taxon>Lactobacillaceae</taxon>
        <taxon>Limosilactobacillus</taxon>
    </lineage>
</organism>
<name>A0ABD6Y7E9_LIMRT</name>
<reference evidence="2" key="1">
    <citation type="journal article" date="2018" name="Front. Microbiol.">
        <title>Comparative Genomics of the Herbivore Gut Symbiont Lactobacillus reuteri Reveals Genetic Diversity and Lifestyle Adaptation.</title>
        <authorList>
            <person name="Zhao J."/>
        </authorList>
    </citation>
    <scope>NUCLEOTIDE SEQUENCE [LARGE SCALE GENOMIC DNA]</scope>
    <source>
        <strain evidence="2">LR9</strain>
    </source>
</reference>
<dbReference type="AlphaFoldDB" id="A0ABD6Y7E9"/>
<dbReference type="Proteomes" id="UP000245735">
    <property type="component" value="Unassembled WGS sequence"/>
</dbReference>
<dbReference type="EMBL" id="QGHV01000018">
    <property type="protein sequence ID" value="PWT37671.1"/>
    <property type="molecule type" value="Genomic_DNA"/>
</dbReference>
<evidence type="ECO:0000313" key="1">
    <source>
        <dbReference type="EMBL" id="PWT37671.1"/>
    </source>
</evidence>
<proteinExistence type="predicted"/>